<evidence type="ECO:0000259" key="2">
    <source>
        <dbReference type="PROSITE" id="PS51711"/>
    </source>
</evidence>
<dbReference type="PROSITE" id="PS51711">
    <property type="entry name" value="G_FEOB"/>
    <property type="match status" value="1"/>
</dbReference>
<dbReference type="Pfam" id="PF02421">
    <property type="entry name" value="FeoB_N"/>
    <property type="match status" value="1"/>
</dbReference>
<evidence type="ECO:0000313" key="4">
    <source>
        <dbReference type="Proteomes" id="UP001419084"/>
    </source>
</evidence>
<reference evidence="3 4" key="1">
    <citation type="journal article" date="2024" name="Int. J. Syst. Evol. Microbiol.">
        <title>Lacrimispora brassicae sp. nov. isolated from fermented cabbage, and proposal of Clostridium indicum Gundawar et al. 2019 and Clostridium methoxybenzovorans Mechichi et al. 1999 as heterotypic synonyms of Lacrimispora amygdalina (Parshina et al. 2003) Haas and Blanchard 2020 and Lacrimispora indolis (McClung and McCoy 1957) Haas and Blanchard 2020, respectively.</title>
        <authorList>
            <person name="Kobayashi H."/>
            <person name="Tanizawa Y."/>
            <person name="Sakamoto M."/>
            <person name="Ohkuma M."/>
            <person name="Tohno M."/>
        </authorList>
    </citation>
    <scope>NUCLEOTIDE SEQUENCE [LARGE SCALE GENOMIC DNA]</scope>
    <source>
        <strain evidence="3 4">DSM 12857</strain>
    </source>
</reference>
<comment type="caution">
    <text evidence="3">The sequence shown here is derived from an EMBL/GenBank/DDBJ whole genome shotgun (WGS) entry which is preliminary data.</text>
</comment>
<dbReference type="InterPro" id="IPR041069">
    <property type="entry name" value="FeoB_Cyto"/>
</dbReference>
<name>A0ABQ5M5A2_9FIRM</name>
<organism evidence="3 4">
    <name type="scientific">Lacrimispora amygdalina</name>
    <dbReference type="NCBI Taxonomy" id="253257"/>
    <lineage>
        <taxon>Bacteria</taxon>
        <taxon>Bacillati</taxon>
        <taxon>Bacillota</taxon>
        <taxon>Clostridia</taxon>
        <taxon>Lachnospirales</taxon>
        <taxon>Lachnospiraceae</taxon>
        <taxon>Lacrimispora</taxon>
    </lineage>
</organism>
<gene>
    <name evidence="3" type="ORF">LAD12857_19450</name>
</gene>
<feature type="transmembrane region" description="Helical" evidence="1">
    <location>
        <begin position="282"/>
        <end position="301"/>
    </location>
</feature>
<protein>
    <recommendedName>
        <fullName evidence="2">FeoB-type G domain-containing protein</fullName>
    </recommendedName>
</protein>
<feature type="domain" description="FeoB-type G" evidence="2">
    <location>
        <begin position="1"/>
        <end position="112"/>
    </location>
</feature>
<proteinExistence type="predicted"/>
<dbReference type="Proteomes" id="UP001419084">
    <property type="component" value="Unassembled WGS sequence"/>
</dbReference>
<feature type="transmembrane region" description="Helical" evidence="1">
    <location>
        <begin position="244"/>
        <end position="262"/>
    </location>
</feature>
<keyword evidence="4" id="KW-1185">Reference proteome</keyword>
<dbReference type="PANTHER" id="PTHR43185:SF2">
    <property type="entry name" value="FERROUS IRON TRANSPORT PROTEIN B"/>
    <property type="match status" value="1"/>
</dbReference>
<dbReference type="Gene3D" id="1.10.287.1770">
    <property type="match status" value="1"/>
</dbReference>
<feature type="transmembrane region" description="Helical" evidence="1">
    <location>
        <begin position="308"/>
        <end position="329"/>
    </location>
</feature>
<dbReference type="InterPro" id="IPR027417">
    <property type="entry name" value="P-loop_NTPase"/>
</dbReference>
<dbReference type="SUPFAM" id="SSF52540">
    <property type="entry name" value="P-loop containing nucleoside triphosphate hydrolases"/>
    <property type="match status" value="1"/>
</dbReference>
<dbReference type="Pfam" id="PF17910">
    <property type="entry name" value="FeoB_Cyto"/>
    <property type="match status" value="1"/>
</dbReference>
<keyword evidence="1" id="KW-0472">Membrane</keyword>
<dbReference type="EMBL" id="BRPJ01000033">
    <property type="protein sequence ID" value="GLB30022.1"/>
    <property type="molecule type" value="Genomic_DNA"/>
</dbReference>
<dbReference type="PANTHER" id="PTHR43185">
    <property type="entry name" value="FERROUS IRON TRANSPORT PROTEIN B"/>
    <property type="match status" value="1"/>
</dbReference>
<keyword evidence="1" id="KW-0812">Transmembrane</keyword>
<sequence length="359" mass="40534">MVDIPGCYSLMAHSTEEEVARDFICFENPDAVVTVCDATCLERNLNLVLQIMEAADCVVICVNLMDEAKKKRIVLNLDVLEERLHAPVVGTTARSKKGLNQIYQGLRRCIKEREAEYERPILIRYPEYIEEAIEKLAPAVEEASEGRAKVRWLCARLLDANENLMGAVRNYLKSIADSEEVKTCLTEIWNDWREQGISQEKVSDDMAAVFIRKAEDLCRGVVVYENKAYNWKDRKLDRLFTSKATGFPIMFLVLLGVFWLTITGANYPSQLLSNVLFAIEDRLTIAADAAGVPALASGLLIHGVYRVLAWVISVMLPPMAIFFPLFTLLEDFGYLPRVAFNLDRCFKRCSACGKQALTM</sequence>
<dbReference type="InterPro" id="IPR030389">
    <property type="entry name" value="G_FEOB_dom"/>
</dbReference>
<evidence type="ECO:0000313" key="3">
    <source>
        <dbReference type="EMBL" id="GLB30022.1"/>
    </source>
</evidence>
<dbReference type="Gene3D" id="3.40.50.300">
    <property type="entry name" value="P-loop containing nucleotide triphosphate hydrolases"/>
    <property type="match status" value="1"/>
</dbReference>
<accession>A0ABQ5M5A2</accession>
<evidence type="ECO:0000256" key="1">
    <source>
        <dbReference type="SAM" id="Phobius"/>
    </source>
</evidence>
<keyword evidence="1" id="KW-1133">Transmembrane helix</keyword>
<dbReference type="InterPro" id="IPR050860">
    <property type="entry name" value="FeoB_GTPase"/>
</dbReference>